<dbReference type="EMBL" id="CP042593">
    <property type="protein sequence ID" value="QED47302.1"/>
    <property type="molecule type" value="Genomic_DNA"/>
</dbReference>
<dbReference type="PROSITE" id="PS51782">
    <property type="entry name" value="LYSM"/>
    <property type="match status" value="1"/>
</dbReference>
<evidence type="ECO:0000313" key="2">
    <source>
        <dbReference type="EMBL" id="QED47302.1"/>
    </source>
</evidence>
<reference evidence="3" key="1">
    <citation type="submission" date="2019-08" db="EMBL/GenBank/DDBJ databases">
        <authorList>
            <person name="Zheng X."/>
        </authorList>
    </citation>
    <scope>NUCLEOTIDE SEQUENCE [LARGE SCALE GENOMIC DNA]</scope>
    <source>
        <strain evidence="3">FJAT-25496</strain>
    </source>
</reference>
<dbReference type="InterPro" id="IPR011105">
    <property type="entry name" value="Cell_wall_hydrolase_SleB"/>
</dbReference>
<dbReference type="KEGG" id="bda:FSZ17_08620"/>
<gene>
    <name evidence="2" type="ORF">FSZ17_08620</name>
</gene>
<proteinExistence type="predicted"/>
<dbReference type="RefSeq" id="WP_057774074.1">
    <property type="nucleotide sequence ID" value="NZ_CP042593.1"/>
</dbReference>
<dbReference type="Pfam" id="PF07486">
    <property type="entry name" value="Hydrolase_2"/>
    <property type="match status" value="1"/>
</dbReference>
<protein>
    <submittedName>
        <fullName evidence="2">LysM peptidoglycan-binding domain-containing protein</fullName>
    </submittedName>
</protein>
<dbReference type="STRING" id="1742359.GCA_001439625_03743"/>
<accession>A0A5B8Z2K6</accession>
<organism evidence="2 3">
    <name type="scientific">Cytobacillus dafuensis</name>
    <name type="common">Bacillus dafuensis</name>
    <dbReference type="NCBI Taxonomy" id="1742359"/>
    <lineage>
        <taxon>Bacteria</taxon>
        <taxon>Bacillati</taxon>
        <taxon>Bacillota</taxon>
        <taxon>Bacilli</taxon>
        <taxon>Bacillales</taxon>
        <taxon>Bacillaceae</taxon>
        <taxon>Cytobacillus</taxon>
    </lineage>
</organism>
<dbReference type="OrthoDB" id="9785345at2"/>
<dbReference type="InterPro" id="IPR036779">
    <property type="entry name" value="LysM_dom_sf"/>
</dbReference>
<evidence type="ECO:0000313" key="3">
    <source>
        <dbReference type="Proteomes" id="UP000321555"/>
    </source>
</evidence>
<dbReference type="AlphaFoldDB" id="A0A5B8Z2K6"/>
<dbReference type="Pfam" id="PF01476">
    <property type="entry name" value="LysM"/>
    <property type="match status" value="1"/>
</dbReference>
<dbReference type="InterPro" id="IPR018392">
    <property type="entry name" value="LysM"/>
</dbReference>
<dbReference type="Proteomes" id="UP000321555">
    <property type="component" value="Chromosome"/>
</dbReference>
<dbReference type="Gene3D" id="1.10.10.2520">
    <property type="entry name" value="Cell wall hydrolase SleB, domain 1"/>
    <property type="match status" value="1"/>
</dbReference>
<feature type="domain" description="LysM" evidence="1">
    <location>
        <begin position="35"/>
        <end position="78"/>
    </location>
</feature>
<evidence type="ECO:0000259" key="1">
    <source>
        <dbReference type="PROSITE" id="PS51782"/>
    </source>
</evidence>
<sequence length="199" mass="22441">MKMLAAFIAGIIMLSFQFGQSNNHRTYAETLDNVDIYTVKKDDSLLKIGMKYGVSELELKKINHKKTDKIYPGEKLILPKSITNEEKDLLARLVHAEAKGEPYEGKVAVALVVLNRVEDDRFPDTIKDVIYEERQFEPVDNGSINEPADQEAQKAVMEALALQGQGNDSVYFYNPDKVSNTWLSTRTATMVIGNHQFAK</sequence>
<dbReference type="Gene3D" id="6.20.240.60">
    <property type="match status" value="1"/>
</dbReference>
<dbReference type="SUPFAM" id="SSF54106">
    <property type="entry name" value="LysM domain"/>
    <property type="match status" value="1"/>
</dbReference>
<dbReference type="CDD" id="cd00118">
    <property type="entry name" value="LysM"/>
    <property type="match status" value="1"/>
</dbReference>
<dbReference type="InterPro" id="IPR042047">
    <property type="entry name" value="SleB_dom1"/>
</dbReference>
<keyword evidence="3" id="KW-1185">Reference proteome</keyword>
<dbReference type="GO" id="GO:0016787">
    <property type="term" value="F:hydrolase activity"/>
    <property type="evidence" value="ECO:0007669"/>
    <property type="project" value="InterPro"/>
</dbReference>
<dbReference type="SMART" id="SM00257">
    <property type="entry name" value="LysM"/>
    <property type="match status" value="1"/>
</dbReference>
<dbReference type="Gene3D" id="3.10.350.10">
    <property type="entry name" value="LysM domain"/>
    <property type="match status" value="1"/>
</dbReference>
<name>A0A5B8Z2K6_CYTDA</name>